<dbReference type="OrthoDB" id="9766061at2"/>
<organism evidence="1 2">
    <name type="scientific">Tissierella creatinophila DSM 6911</name>
    <dbReference type="NCBI Taxonomy" id="1123403"/>
    <lineage>
        <taxon>Bacteria</taxon>
        <taxon>Bacillati</taxon>
        <taxon>Bacillota</taxon>
        <taxon>Tissierellia</taxon>
        <taxon>Tissierellales</taxon>
        <taxon>Tissierellaceae</taxon>
        <taxon>Tissierella</taxon>
    </lineage>
</organism>
<evidence type="ECO:0000313" key="1">
    <source>
        <dbReference type="EMBL" id="OLS02588.1"/>
    </source>
</evidence>
<evidence type="ECO:0000313" key="2">
    <source>
        <dbReference type="Proteomes" id="UP000186112"/>
    </source>
</evidence>
<dbReference type="InterPro" id="IPR021229">
    <property type="entry name" value="DUF2800"/>
</dbReference>
<reference evidence="1 2" key="1">
    <citation type="submission" date="2016-02" db="EMBL/GenBank/DDBJ databases">
        <title>Genome sequence of Tissierella creatinophila DSM 6911.</title>
        <authorList>
            <person name="Poehlein A."/>
            <person name="Daniel R."/>
        </authorList>
    </citation>
    <scope>NUCLEOTIDE SEQUENCE [LARGE SCALE GENOMIC DNA]</scope>
    <source>
        <strain evidence="1 2">DSM 6911</strain>
    </source>
</reference>
<proteinExistence type="predicted"/>
<protein>
    <submittedName>
        <fullName evidence="1">PD-(D/E)XK nuclease superfamily protein</fullName>
    </submittedName>
</protein>
<gene>
    <name evidence="1" type="ORF">TICRE_13890</name>
</gene>
<dbReference type="InterPro" id="IPR011604">
    <property type="entry name" value="PDDEXK-like_dom_sf"/>
</dbReference>
<dbReference type="Gene3D" id="3.90.320.10">
    <property type="match status" value="1"/>
</dbReference>
<dbReference type="RefSeq" id="WP_075726471.1">
    <property type="nucleotide sequence ID" value="NZ_LTDM01000022.1"/>
</dbReference>
<sequence length="380" mass="43422">MAQHALLSASGADRWMNCPPSARLEENEEGKSSIFAREGTFAHDLSELKLRSHLGEILKADFNKKLKAMKENEFYTKELEMYVDQYVDFAIEKINEHKTGMISIEQRVDYSCICKEGFGTADLLVVDEDAIEVVDLKFGKGLRVDAIDNSQLRLYALGAVDNFNFLYGAKKVKMTIMQPRLDHISTDEMEVEDLLKWGEEEVKPKADLAYAGEGEFNPGEHCIWCLVKDRCRARADENMKLAKLDFKNAPLLTDLEVVTVLKQVDELVKWAKDIEKYAYTEAVNNNKEWPGFKLVEGRRTRKYTSKEEVAKVLLEAGYEEEKIYSKSLLSLTKLEKQLGKKDFEEVIGSLIERPPGKLKLVPDDDKRLEIKSSAEIDFKN</sequence>
<name>A0A1U7M5X4_TISCR</name>
<keyword evidence="2" id="KW-1185">Reference proteome</keyword>
<accession>A0A1U7M5X4</accession>
<comment type="caution">
    <text evidence="1">The sequence shown here is derived from an EMBL/GenBank/DDBJ whole genome shotgun (WGS) entry which is preliminary data.</text>
</comment>
<dbReference type="Pfam" id="PF10926">
    <property type="entry name" value="DUF2800"/>
    <property type="match status" value="1"/>
</dbReference>
<dbReference type="Proteomes" id="UP000186112">
    <property type="component" value="Unassembled WGS sequence"/>
</dbReference>
<dbReference type="AlphaFoldDB" id="A0A1U7M5X4"/>
<dbReference type="EMBL" id="LTDM01000022">
    <property type="protein sequence ID" value="OLS02588.1"/>
    <property type="molecule type" value="Genomic_DNA"/>
</dbReference>